<evidence type="ECO:0000256" key="2">
    <source>
        <dbReference type="PIRNR" id="PIRNR003170"/>
    </source>
</evidence>
<dbReference type="Pfam" id="PF03070">
    <property type="entry name" value="TENA_THI-4"/>
    <property type="match status" value="1"/>
</dbReference>
<dbReference type="AlphaFoldDB" id="A0A967B4X7"/>
<feature type="active site" description="Proton donor" evidence="3">
    <location>
        <position position="202"/>
    </location>
</feature>
<dbReference type="InterPro" id="IPR004305">
    <property type="entry name" value="Thiaminase-2/PQQC"/>
</dbReference>
<evidence type="ECO:0000259" key="5">
    <source>
        <dbReference type="Pfam" id="PF03070"/>
    </source>
</evidence>
<dbReference type="EC" id="3.5.99.2" evidence="2"/>
<comment type="similarity">
    <text evidence="2">Belongs to the TenA family.</text>
</comment>
<reference evidence="6" key="1">
    <citation type="submission" date="2020-03" db="EMBL/GenBank/DDBJ databases">
        <title>Draft sequencing of Calidifontibacter sp. DB0510.</title>
        <authorList>
            <person name="Kim D.-U."/>
        </authorList>
    </citation>
    <scope>NUCLEOTIDE SEQUENCE</scope>
    <source>
        <strain evidence="6">DB0510</strain>
    </source>
</reference>
<evidence type="ECO:0000313" key="7">
    <source>
        <dbReference type="Proteomes" id="UP000744769"/>
    </source>
</evidence>
<dbReference type="PANTHER" id="PTHR43198">
    <property type="entry name" value="BIFUNCTIONAL TH2 PROTEIN"/>
    <property type="match status" value="1"/>
</dbReference>
<evidence type="ECO:0000256" key="3">
    <source>
        <dbReference type="PIRSR" id="PIRSR003170-1"/>
    </source>
</evidence>
<comment type="function">
    <text evidence="2">Catalyzes an amino-pyrimidine hydrolysis reaction at the C5' of the pyrimidine moiety of thiamine compounds, a reaction that is part of a thiamine salvage pathway. Thus, catalyzes the conversion of 4-amino-5-aminomethyl-2-methylpyrimidine to 4-amino-5-hydroxymethyl-2-methylpyrimidine (HMP).</text>
</comment>
<dbReference type="InterPro" id="IPR050967">
    <property type="entry name" value="Thiamine_Salvage_TenA"/>
</dbReference>
<accession>A0A967B4X7</accession>
<feature type="domain" description="Thiaminase-2/PQQC" evidence="5">
    <location>
        <begin position="12"/>
        <end position="210"/>
    </location>
</feature>
<feature type="binding site" evidence="4">
    <location>
        <position position="44"/>
    </location>
    <ligand>
        <name>substrate</name>
    </ligand>
</feature>
<evidence type="ECO:0000256" key="1">
    <source>
        <dbReference type="ARBA" id="ARBA00004948"/>
    </source>
</evidence>
<dbReference type="EMBL" id="JAAOIV010000015">
    <property type="protein sequence ID" value="NHN57340.1"/>
    <property type="molecule type" value="Genomic_DNA"/>
</dbReference>
<name>A0A967B4X7_9MICO</name>
<dbReference type="SUPFAM" id="SSF48613">
    <property type="entry name" value="Heme oxygenase-like"/>
    <property type="match status" value="1"/>
</dbReference>
<keyword evidence="2" id="KW-0784">Thiamine biosynthesis</keyword>
<dbReference type="Gene3D" id="1.20.910.10">
    <property type="entry name" value="Heme oxygenase-like"/>
    <property type="match status" value="1"/>
</dbReference>
<dbReference type="PIRSF" id="PIRSF003170">
    <property type="entry name" value="Pet18p"/>
    <property type="match status" value="1"/>
</dbReference>
<gene>
    <name evidence="6" type="ORF">G9U51_16335</name>
</gene>
<comment type="catalytic activity">
    <reaction evidence="2">
        <text>thiamine + H2O = 5-(2-hydroxyethyl)-4-methylthiazole + 4-amino-5-hydroxymethyl-2-methylpyrimidine + H(+)</text>
        <dbReference type="Rhea" id="RHEA:17509"/>
        <dbReference type="ChEBI" id="CHEBI:15377"/>
        <dbReference type="ChEBI" id="CHEBI:15378"/>
        <dbReference type="ChEBI" id="CHEBI:16892"/>
        <dbReference type="ChEBI" id="CHEBI:17957"/>
        <dbReference type="ChEBI" id="CHEBI:18385"/>
        <dbReference type="EC" id="3.5.99.2"/>
    </reaction>
</comment>
<dbReference type="InterPro" id="IPR026285">
    <property type="entry name" value="TenA_E"/>
</dbReference>
<proteinExistence type="inferred from homology"/>
<feature type="binding site" evidence="4">
    <location>
        <position position="82"/>
    </location>
    <ligand>
        <name>substrate</name>
    </ligand>
</feature>
<dbReference type="CDD" id="cd19358">
    <property type="entry name" value="TenA_E_Spr0628-like"/>
    <property type="match status" value="1"/>
</dbReference>
<comment type="pathway">
    <text evidence="1 2">Cofactor biosynthesis; thiamine diphosphate biosynthesis.</text>
</comment>
<comment type="caution">
    <text evidence="6">The sequence shown here is derived from an EMBL/GenBank/DDBJ whole genome shotgun (WGS) entry which is preliminary data.</text>
</comment>
<keyword evidence="7" id="KW-1185">Reference proteome</keyword>
<dbReference type="Proteomes" id="UP000744769">
    <property type="component" value="Unassembled WGS sequence"/>
</dbReference>
<organism evidence="6 7">
    <name type="scientific">Metallococcus carri</name>
    <dbReference type="NCBI Taxonomy" id="1656884"/>
    <lineage>
        <taxon>Bacteria</taxon>
        <taxon>Bacillati</taxon>
        <taxon>Actinomycetota</taxon>
        <taxon>Actinomycetes</taxon>
        <taxon>Micrococcales</taxon>
        <taxon>Dermacoccaceae</taxon>
        <taxon>Metallococcus</taxon>
    </lineage>
</organism>
<sequence length="211" mass="23598">MTRSANLKAANDENWRAAIRHRFVNELLDGTLDDKVLAAYLVQDYQFFDAFVALLGQACASAPTLAARMRYAAQLGMLASDEDTYFTDTFDALGVPDQDRTHPELRTPTREFEAIMREATASRSYTQVLAVLVVAEWLYLDWGSRADDGMTATRPEHVRWIDLHRGPEFAAWVEFLRAEFDAARGTDDAAAEALFARAVAAEVAFFDAAYT</sequence>
<evidence type="ECO:0000256" key="4">
    <source>
        <dbReference type="PIRSR" id="PIRSR003170-2"/>
    </source>
</evidence>
<dbReference type="GO" id="GO:0009228">
    <property type="term" value="P:thiamine biosynthetic process"/>
    <property type="evidence" value="ECO:0007669"/>
    <property type="project" value="UniProtKB-KW"/>
</dbReference>
<feature type="binding site" evidence="4">
    <location>
        <position position="136"/>
    </location>
    <ligand>
        <name>substrate</name>
    </ligand>
</feature>
<evidence type="ECO:0000313" key="6">
    <source>
        <dbReference type="EMBL" id="NHN57340.1"/>
    </source>
</evidence>
<dbReference type="RefSeq" id="WP_166198555.1">
    <property type="nucleotide sequence ID" value="NZ_JAAOIV010000015.1"/>
</dbReference>
<dbReference type="GO" id="GO:0005829">
    <property type="term" value="C:cytosol"/>
    <property type="evidence" value="ECO:0007669"/>
    <property type="project" value="TreeGrafter"/>
</dbReference>
<comment type="catalytic activity">
    <reaction evidence="2">
        <text>4-amino-5-aminomethyl-2-methylpyrimidine + H2O = 4-amino-5-hydroxymethyl-2-methylpyrimidine + NH4(+)</text>
        <dbReference type="Rhea" id="RHEA:31799"/>
        <dbReference type="ChEBI" id="CHEBI:15377"/>
        <dbReference type="ChEBI" id="CHEBI:16892"/>
        <dbReference type="ChEBI" id="CHEBI:28938"/>
        <dbReference type="ChEBI" id="CHEBI:63416"/>
        <dbReference type="EC" id="3.5.99.2"/>
    </reaction>
</comment>
<keyword evidence="2" id="KW-0378">Hydrolase</keyword>
<protein>
    <recommendedName>
        <fullName evidence="2">Aminopyrimidine aminohydrolase</fullName>
        <ecNumber evidence="2">3.5.99.2</ecNumber>
    </recommendedName>
</protein>
<dbReference type="InterPro" id="IPR016084">
    <property type="entry name" value="Haem_Oase-like_multi-hlx"/>
</dbReference>
<dbReference type="GO" id="GO:0050334">
    <property type="term" value="F:thiaminase activity"/>
    <property type="evidence" value="ECO:0007669"/>
    <property type="project" value="UniProtKB-UniRule"/>
</dbReference>
<dbReference type="PANTHER" id="PTHR43198:SF2">
    <property type="entry name" value="SI:CH1073-67J19.1-RELATED"/>
    <property type="match status" value="1"/>
</dbReference>